<gene>
    <name evidence="1" type="ORF">E5329_18440</name>
</gene>
<protein>
    <submittedName>
        <fullName evidence="1">AraC family transcriptional regulator</fullName>
    </submittedName>
</protein>
<organism evidence="1 2">
    <name type="scientific">Petralouisia muris</name>
    <dbReference type="NCBI Taxonomy" id="3032872"/>
    <lineage>
        <taxon>Bacteria</taxon>
        <taxon>Bacillati</taxon>
        <taxon>Bacillota</taxon>
        <taxon>Clostridia</taxon>
        <taxon>Lachnospirales</taxon>
        <taxon>Lachnospiraceae</taxon>
        <taxon>Petralouisia</taxon>
    </lineage>
</organism>
<name>A0AC61RSC2_9FIRM</name>
<comment type="caution">
    <text evidence="1">The sequence shown here is derived from an EMBL/GenBank/DDBJ whole genome shotgun (WGS) entry which is preliminary data.</text>
</comment>
<accession>A0AC61RSC2</accession>
<evidence type="ECO:0000313" key="1">
    <source>
        <dbReference type="EMBL" id="TGY93502.1"/>
    </source>
</evidence>
<sequence>MIEINHCREGRYECSFGENSCCYMAQGDLAIGSLTRKKSYSSFPLNHYHGITVVINLDEIIPEIRSIMEMLGIDLEKIHTYICEENRCCIMRANPSVEHIFSEMYHVREKRKAGYMKVKILELLLFLSDLDAEEEVVQTDYYSSSQVKLIKEIAAFITTDLTSHFTIEQLAQRFHISPTALKRCFRGVYGSSIYAYLRTYRLQVAERMLKESVLSITEIAAKIGYENPNKFTSAFKSVYGIPPTALRKSVQMDRN</sequence>
<dbReference type="EMBL" id="SRYA01000043">
    <property type="protein sequence ID" value="TGY93502.1"/>
    <property type="molecule type" value="Genomic_DNA"/>
</dbReference>
<keyword evidence="2" id="KW-1185">Reference proteome</keyword>
<proteinExistence type="predicted"/>
<evidence type="ECO:0000313" key="2">
    <source>
        <dbReference type="Proteomes" id="UP000304953"/>
    </source>
</evidence>
<reference evidence="1" key="1">
    <citation type="submission" date="2019-04" db="EMBL/GenBank/DDBJ databases">
        <title>Microbes associate with the intestines of laboratory mice.</title>
        <authorList>
            <person name="Navarre W."/>
            <person name="Wong E."/>
            <person name="Huang K."/>
            <person name="Tropini C."/>
            <person name="Ng K."/>
            <person name="Yu B."/>
        </authorList>
    </citation>
    <scope>NUCLEOTIDE SEQUENCE</scope>
    <source>
        <strain evidence="1">NM01_1-7b</strain>
    </source>
</reference>
<dbReference type="Proteomes" id="UP000304953">
    <property type="component" value="Unassembled WGS sequence"/>
</dbReference>